<gene>
    <name evidence="2" type="ORF">GMJLKIPL_5989</name>
</gene>
<protein>
    <recommendedName>
        <fullName evidence="4">Helix-turn-helix domain-containing protein</fullName>
    </recommendedName>
</protein>
<comment type="caution">
    <text evidence="2">The sequence shown here is derived from an EMBL/GenBank/DDBJ whole genome shotgun (WGS) entry which is preliminary data.</text>
</comment>
<dbReference type="Proteomes" id="UP001055153">
    <property type="component" value="Unassembled WGS sequence"/>
</dbReference>
<name>A0ABQ4SQI7_9HYPH</name>
<evidence type="ECO:0008006" key="4">
    <source>
        <dbReference type="Google" id="ProtNLM"/>
    </source>
</evidence>
<feature type="region of interest" description="Disordered" evidence="1">
    <location>
        <begin position="123"/>
        <end position="153"/>
    </location>
</feature>
<feature type="compositionally biased region" description="Low complexity" evidence="1">
    <location>
        <begin position="126"/>
        <end position="136"/>
    </location>
</feature>
<keyword evidence="3" id="KW-1185">Reference proteome</keyword>
<sequence>MTHTYRLPRTIADRLDAATRGRRNADAVLALAQFLARFHSAPGRLGRPFAVDRIALADHPELRLTEARIRGALRVLEEVGLVERVEVPGSAYKATEHGLHRKPIQWRFGVEYLPAFSAANDRAQRARGAPAPARRPIAPPAPPRAPVAVPAPSRAIPPAPLAKIDSPALASLYSGDRNRAAPDSPLEAALERLRRGVGA</sequence>
<proteinExistence type="predicted"/>
<evidence type="ECO:0000313" key="2">
    <source>
        <dbReference type="EMBL" id="GJE04029.1"/>
    </source>
</evidence>
<dbReference type="EMBL" id="BPQQ01000099">
    <property type="protein sequence ID" value="GJE04029.1"/>
    <property type="molecule type" value="Genomic_DNA"/>
</dbReference>
<evidence type="ECO:0000313" key="3">
    <source>
        <dbReference type="Proteomes" id="UP001055153"/>
    </source>
</evidence>
<reference evidence="2" key="2">
    <citation type="submission" date="2021-08" db="EMBL/GenBank/DDBJ databases">
        <authorList>
            <person name="Tani A."/>
            <person name="Ola A."/>
            <person name="Ogura Y."/>
            <person name="Katsura K."/>
            <person name="Hayashi T."/>
        </authorList>
    </citation>
    <scope>NUCLEOTIDE SEQUENCE</scope>
    <source>
        <strain evidence="2">DSM 17168</strain>
    </source>
</reference>
<organism evidence="2 3">
    <name type="scientific">Methylobacterium isbiliense</name>
    <dbReference type="NCBI Taxonomy" id="315478"/>
    <lineage>
        <taxon>Bacteria</taxon>
        <taxon>Pseudomonadati</taxon>
        <taxon>Pseudomonadota</taxon>
        <taxon>Alphaproteobacteria</taxon>
        <taxon>Hyphomicrobiales</taxon>
        <taxon>Methylobacteriaceae</taxon>
        <taxon>Methylobacterium</taxon>
    </lineage>
</organism>
<reference evidence="2" key="1">
    <citation type="journal article" date="2021" name="Front. Microbiol.">
        <title>Comprehensive Comparative Genomics and Phenotyping of Methylobacterium Species.</title>
        <authorList>
            <person name="Alessa O."/>
            <person name="Ogura Y."/>
            <person name="Fujitani Y."/>
            <person name="Takami H."/>
            <person name="Hayashi T."/>
            <person name="Sahin N."/>
            <person name="Tani A."/>
        </authorList>
    </citation>
    <scope>NUCLEOTIDE SEQUENCE</scope>
    <source>
        <strain evidence="2">DSM 17168</strain>
    </source>
</reference>
<dbReference type="RefSeq" id="WP_238241401.1">
    <property type="nucleotide sequence ID" value="NZ_BPQQ01000099.1"/>
</dbReference>
<evidence type="ECO:0000256" key="1">
    <source>
        <dbReference type="SAM" id="MobiDB-lite"/>
    </source>
</evidence>
<accession>A0ABQ4SQI7</accession>